<protein>
    <submittedName>
        <fullName evidence="3">Hydrolase</fullName>
    </submittedName>
</protein>
<dbReference type="AlphaFoldDB" id="A0A3B0CAB0"/>
<keyword evidence="4" id="KW-1185">Reference proteome</keyword>
<accession>A0A3B0CAB0</accession>
<feature type="domain" description="SGNH hydrolase-type esterase N-terminal" evidence="2">
    <location>
        <begin position="27"/>
        <end position="169"/>
    </location>
</feature>
<sequence>MKNRLLCTTILAFVVIAVSAQKHEDYIWYDPLESINRFEGQGWENMGYNRLPNKAEKSVRDKVWQLSKNTAGLGVCFETDADSISVRYQVEGNLSMNHMPTTGVSGVDMYVKTEENWLWVRGRRKFNNVIQYDFALDALPQGVYEHQLLFPLYNTVKNLKIGMPKGSSFKILPARKEKPVVVYGTSIAQGACASRPGMAWTSILGRKLDYPVVNLGFSGNGRLEPEVIDLINEINASVYVLDCLPNLRPGEQNTKEEIQKRIRNSVLSLQKKHPKTPILLVQHMGYSDGMLESKRASIYETLNLWMAETYKSMKNNGVPNLHMLTKEELNLSNDAFVDGTHPTDLGMEQYAKAYHNKLTAIIKTES</sequence>
<evidence type="ECO:0000259" key="2">
    <source>
        <dbReference type="Pfam" id="PF14607"/>
    </source>
</evidence>
<dbReference type="InterPro" id="IPR032740">
    <property type="entry name" value="GxDLY"/>
</dbReference>
<organism evidence="3 4">
    <name type="scientific">Ulvibacterium marinum</name>
    <dbReference type="NCBI Taxonomy" id="2419782"/>
    <lineage>
        <taxon>Bacteria</taxon>
        <taxon>Pseudomonadati</taxon>
        <taxon>Bacteroidota</taxon>
        <taxon>Flavobacteriia</taxon>
        <taxon>Flavobacteriales</taxon>
        <taxon>Flavobacteriaceae</taxon>
        <taxon>Ulvibacterium</taxon>
    </lineage>
</organism>
<dbReference type="GO" id="GO:0016788">
    <property type="term" value="F:hydrolase activity, acting on ester bonds"/>
    <property type="evidence" value="ECO:0007669"/>
    <property type="project" value="UniProtKB-ARBA"/>
</dbReference>
<evidence type="ECO:0000313" key="3">
    <source>
        <dbReference type="EMBL" id="RKN82822.1"/>
    </source>
</evidence>
<gene>
    <name evidence="3" type="ORF">D7Z94_02995</name>
</gene>
<dbReference type="Pfam" id="PF14606">
    <property type="entry name" value="Lipase_GDSL_3"/>
    <property type="match status" value="1"/>
</dbReference>
<dbReference type="InterPro" id="IPR013830">
    <property type="entry name" value="SGNH_hydro"/>
</dbReference>
<proteinExistence type="predicted"/>
<dbReference type="EMBL" id="RBCJ01000001">
    <property type="protein sequence ID" value="RKN82822.1"/>
    <property type="molecule type" value="Genomic_DNA"/>
</dbReference>
<dbReference type="InterPro" id="IPR036514">
    <property type="entry name" value="SGNH_hydro_sf"/>
</dbReference>
<dbReference type="Pfam" id="PF14607">
    <property type="entry name" value="GxDLY"/>
    <property type="match status" value="1"/>
</dbReference>
<dbReference type="SUPFAM" id="SSF52266">
    <property type="entry name" value="SGNH hydrolase"/>
    <property type="match status" value="1"/>
</dbReference>
<evidence type="ECO:0000259" key="1">
    <source>
        <dbReference type="Pfam" id="PF14606"/>
    </source>
</evidence>
<comment type="caution">
    <text evidence="3">The sequence shown here is derived from an EMBL/GenBank/DDBJ whole genome shotgun (WGS) entry which is preliminary data.</text>
</comment>
<keyword evidence="3" id="KW-0378">Hydrolase</keyword>
<dbReference type="OrthoDB" id="5624617at2"/>
<reference evidence="3 4" key="1">
    <citation type="submission" date="2018-10" db="EMBL/GenBank/DDBJ databases">
        <title>Ulvibacterium marinum gen. nov., sp. nov., a novel marine bacterium of the family Flavobacteriaceae, isolated from a culture of the green alga Ulva prolifera.</title>
        <authorList>
            <person name="Zhang Z."/>
        </authorList>
    </citation>
    <scope>NUCLEOTIDE SEQUENCE [LARGE SCALE GENOMIC DNA]</scope>
    <source>
        <strain evidence="3 4">CCMM003</strain>
    </source>
</reference>
<name>A0A3B0CAB0_9FLAO</name>
<dbReference type="Proteomes" id="UP000276603">
    <property type="component" value="Unassembled WGS sequence"/>
</dbReference>
<dbReference type="Gene3D" id="2.60.120.260">
    <property type="entry name" value="Galactose-binding domain-like"/>
    <property type="match status" value="1"/>
</dbReference>
<dbReference type="CDD" id="cd01844">
    <property type="entry name" value="SGNH_hydrolase_like_6"/>
    <property type="match status" value="1"/>
</dbReference>
<dbReference type="RefSeq" id="WP_120710013.1">
    <property type="nucleotide sequence ID" value="NZ_RBCJ01000001.1"/>
</dbReference>
<evidence type="ECO:0000313" key="4">
    <source>
        <dbReference type="Proteomes" id="UP000276603"/>
    </source>
</evidence>
<dbReference type="Gene3D" id="3.40.50.1110">
    <property type="entry name" value="SGNH hydrolase"/>
    <property type="match status" value="1"/>
</dbReference>
<feature type="domain" description="SGNH hydrolase-type esterase" evidence="1">
    <location>
        <begin position="177"/>
        <end position="358"/>
    </location>
</feature>